<dbReference type="Gene3D" id="3.30.1460.10">
    <property type="match status" value="1"/>
</dbReference>
<dbReference type="EMBL" id="FNJH01000002">
    <property type="protein sequence ID" value="SDO88185.1"/>
    <property type="molecule type" value="Genomic_DNA"/>
</dbReference>
<gene>
    <name evidence="2" type="ORF">ALO92_03054</name>
    <name evidence="3" type="ORF">SAMN05216596_102116</name>
</gene>
<reference evidence="3 5" key="2">
    <citation type="submission" date="2016-10" db="EMBL/GenBank/DDBJ databases">
        <authorList>
            <person name="Varghese N."/>
            <person name="Submissions S."/>
        </authorList>
    </citation>
    <scope>NUCLEOTIDE SEQUENCE [LARGE SCALE GENOMIC DNA]</scope>
    <source>
        <strain evidence="3 5">DSM 14939</strain>
    </source>
</reference>
<sequence>MAIPHQYRRLLDEIRQLALLPESILSHELTHLTIRGVDFSMYPVGDQQQEHVVIHCELGALPDKRREEVLIRLMDTNFHMVNSAKSVTFCRNEQSGHMMLSAAQPLADLSGKAVLDQMGSLADYALAWREHFFLGDSSSKQRTTAAPAPQPARTVLSQRALS</sequence>
<name>A0A0P9RE10_9PSED</name>
<dbReference type="PATRIC" id="fig|200452.3.peg.3668"/>
<dbReference type="CDD" id="cd17020">
    <property type="entry name" value="T3SC_IA_ShcM-like"/>
    <property type="match status" value="1"/>
</dbReference>
<evidence type="ECO:0000313" key="2">
    <source>
        <dbReference type="EMBL" id="KPW82167.1"/>
    </source>
</evidence>
<dbReference type="Pfam" id="PF05932">
    <property type="entry name" value="CesT"/>
    <property type="match status" value="1"/>
</dbReference>
<proteinExistence type="predicted"/>
<dbReference type="EMBL" id="LJQB01000086">
    <property type="protein sequence ID" value="KPW82167.1"/>
    <property type="molecule type" value="Genomic_DNA"/>
</dbReference>
<dbReference type="InterPro" id="IPR010261">
    <property type="entry name" value="Tir_chaperone"/>
</dbReference>
<protein>
    <submittedName>
        <fullName evidence="2">ShcM</fullName>
    </submittedName>
    <submittedName>
        <fullName evidence="3">Tir chaperone protein (CesT) family protein</fullName>
    </submittedName>
</protein>
<dbReference type="GeneID" id="65074669"/>
<dbReference type="AlphaFoldDB" id="A0A0P9RE10"/>
<comment type="caution">
    <text evidence="2">The sequence shown here is derived from an EMBL/GenBank/DDBJ whole genome shotgun (WGS) entry which is preliminary data.</text>
</comment>
<feature type="region of interest" description="Disordered" evidence="1">
    <location>
        <begin position="139"/>
        <end position="162"/>
    </location>
</feature>
<dbReference type="RefSeq" id="WP_010427572.1">
    <property type="nucleotide sequence ID" value="NZ_CP053029.1"/>
</dbReference>
<accession>A0A0P9RE10</accession>
<evidence type="ECO:0000256" key="1">
    <source>
        <dbReference type="SAM" id="MobiDB-lite"/>
    </source>
</evidence>
<dbReference type="Proteomes" id="UP000050411">
    <property type="component" value="Unassembled WGS sequence"/>
</dbReference>
<organism evidence="2 4">
    <name type="scientific">Pseudomonas congelans</name>
    <dbReference type="NCBI Taxonomy" id="200452"/>
    <lineage>
        <taxon>Bacteria</taxon>
        <taxon>Pseudomonadati</taxon>
        <taxon>Pseudomonadota</taxon>
        <taxon>Gammaproteobacteria</taxon>
        <taxon>Pseudomonadales</taxon>
        <taxon>Pseudomonadaceae</taxon>
        <taxon>Pseudomonas</taxon>
    </lineage>
</organism>
<evidence type="ECO:0000313" key="3">
    <source>
        <dbReference type="EMBL" id="SDO88185.1"/>
    </source>
</evidence>
<keyword evidence="5" id="KW-1185">Reference proteome</keyword>
<dbReference type="GO" id="GO:0030254">
    <property type="term" value="P:protein secretion by the type III secretion system"/>
    <property type="evidence" value="ECO:0007669"/>
    <property type="project" value="InterPro"/>
</dbReference>
<evidence type="ECO:0000313" key="5">
    <source>
        <dbReference type="Proteomes" id="UP000183042"/>
    </source>
</evidence>
<dbReference type="SUPFAM" id="SSF69635">
    <property type="entry name" value="Type III secretory system chaperone-like"/>
    <property type="match status" value="1"/>
</dbReference>
<feature type="compositionally biased region" description="Low complexity" evidence="1">
    <location>
        <begin position="141"/>
        <end position="154"/>
    </location>
</feature>
<dbReference type="Proteomes" id="UP000183042">
    <property type="component" value="Unassembled WGS sequence"/>
</dbReference>
<evidence type="ECO:0000313" key="4">
    <source>
        <dbReference type="Proteomes" id="UP000050411"/>
    </source>
</evidence>
<reference evidence="2 4" key="1">
    <citation type="submission" date="2015-09" db="EMBL/GenBank/DDBJ databases">
        <title>Genome announcement of multiple Pseudomonas syringae strains.</title>
        <authorList>
            <person name="Thakur S."/>
            <person name="Wang P.W."/>
            <person name="Gong Y."/>
            <person name="Weir B.S."/>
            <person name="Guttman D.S."/>
        </authorList>
    </citation>
    <scope>NUCLEOTIDE SEQUENCE [LARGE SCALE GENOMIC DNA]</scope>
    <source>
        <strain evidence="2 4">ICMP19117</strain>
    </source>
</reference>